<dbReference type="RefSeq" id="WP_382340553.1">
    <property type="nucleotide sequence ID" value="NZ_JBHSAB010000001.1"/>
</dbReference>
<comment type="caution">
    <text evidence="7">The sequence shown here is derived from an EMBL/GenBank/DDBJ whole genome shotgun (WGS) entry which is preliminary data.</text>
</comment>
<reference evidence="8" key="1">
    <citation type="journal article" date="2019" name="Int. J. Syst. Evol. Microbiol.">
        <title>The Global Catalogue of Microorganisms (GCM) 10K type strain sequencing project: providing services to taxonomists for standard genome sequencing and annotation.</title>
        <authorList>
            <consortium name="The Broad Institute Genomics Platform"/>
            <consortium name="The Broad Institute Genome Sequencing Center for Infectious Disease"/>
            <person name="Wu L."/>
            <person name="Ma J."/>
        </authorList>
    </citation>
    <scope>NUCLEOTIDE SEQUENCE [LARGE SCALE GENOMIC DNA]</scope>
    <source>
        <strain evidence="8">CCUG 59858</strain>
    </source>
</reference>
<evidence type="ECO:0000256" key="5">
    <source>
        <dbReference type="ARBA" id="ARBA00023136"/>
    </source>
</evidence>
<evidence type="ECO:0000256" key="2">
    <source>
        <dbReference type="ARBA" id="ARBA00022475"/>
    </source>
</evidence>
<protein>
    <submittedName>
        <fullName evidence="7">LysE family translocator</fullName>
    </submittedName>
</protein>
<sequence length="202" mass="22529">MKEQLMTILAANGAVLIVPGLNFTLLTRYALQNGFRAAIQCTLGITLAIAVHVLCSMLGSYQLLSATPKLFKAVQIAGAFYIFYLATTIFLRILKNKPVAADCAAKIERPLLQGLMIDLLNPFVTIFYISLFASLISSNTTSMDMFTYLGFILAITFIWFSFISVVFSRAIIRDYFLKMRTVIELTSTGILYYYAQHLLVSS</sequence>
<gene>
    <name evidence="7" type="ORF">ACFORL_01910</name>
</gene>
<feature type="transmembrane region" description="Helical" evidence="6">
    <location>
        <begin position="148"/>
        <end position="172"/>
    </location>
</feature>
<proteinExistence type="predicted"/>
<dbReference type="Pfam" id="PF01810">
    <property type="entry name" value="LysE"/>
    <property type="match status" value="1"/>
</dbReference>
<dbReference type="EMBL" id="JBHSAB010000001">
    <property type="protein sequence ID" value="MFC3907836.1"/>
    <property type="molecule type" value="Genomic_DNA"/>
</dbReference>
<feature type="transmembrane region" description="Helical" evidence="6">
    <location>
        <begin position="6"/>
        <end position="25"/>
    </location>
</feature>
<evidence type="ECO:0000313" key="8">
    <source>
        <dbReference type="Proteomes" id="UP001595758"/>
    </source>
</evidence>
<keyword evidence="8" id="KW-1185">Reference proteome</keyword>
<dbReference type="Proteomes" id="UP001595758">
    <property type="component" value="Unassembled WGS sequence"/>
</dbReference>
<keyword evidence="2" id="KW-1003">Cell membrane</keyword>
<feature type="transmembrane region" description="Helical" evidence="6">
    <location>
        <begin position="115"/>
        <end position="136"/>
    </location>
</feature>
<evidence type="ECO:0000256" key="6">
    <source>
        <dbReference type="SAM" id="Phobius"/>
    </source>
</evidence>
<feature type="transmembrane region" description="Helical" evidence="6">
    <location>
        <begin position="37"/>
        <end position="61"/>
    </location>
</feature>
<organism evidence="7 8">
    <name type="scientific">Legionella dresdenensis</name>
    <dbReference type="NCBI Taxonomy" id="450200"/>
    <lineage>
        <taxon>Bacteria</taxon>
        <taxon>Pseudomonadati</taxon>
        <taxon>Pseudomonadota</taxon>
        <taxon>Gammaproteobacteria</taxon>
        <taxon>Legionellales</taxon>
        <taxon>Legionellaceae</taxon>
        <taxon>Legionella</taxon>
    </lineage>
</organism>
<keyword evidence="3 6" id="KW-0812">Transmembrane</keyword>
<comment type="subcellular location">
    <subcellularLocation>
        <location evidence="1">Cell membrane</location>
        <topology evidence="1">Multi-pass membrane protein</topology>
    </subcellularLocation>
</comment>
<feature type="transmembrane region" description="Helical" evidence="6">
    <location>
        <begin position="73"/>
        <end position="94"/>
    </location>
</feature>
<dbReference type="InterPro" id="IPR001123">
    <property type="entry name" value="LeuE-type"/>
</dbReference>
<evidence type="ECO:0000256" key="1">
    <source>
        <dbReference type="ARBA" id="ARBA00004651"/>
    </source>
</evidence>
<accession>A0ABV8CCA6</accession>
<evidence type="ECO:0000256" key="3">
    <source>
        <dbReference type="ARBA" id="ARBA00022692"/>
    </source>
</evidence>
<dbReference type="PANTHER" id="PTHR30086:SF19">
    <property type="entry name" value="THREONINE EFFLUX PROTEIN"/>
    <property type="match status" value="1"/>
</dbReference>
<keyword evidence="4 6" id="KW-1133">Transmembrane helix</keyword>
<dbReference type="PANTHER" id="PTHR30086">
    <property type="entry name" value="ARGININE EXPORTER PROTEIN ARGO"/>
    <property type="match status" value="1"/>
</dbReference>
<name>A0ABV8CCA6_9GAMM</name>
<keyword evidence="5 6" id="KW-0472">Membrane</keyword>
<evidence type="ECO:0000256" key="4">
    <source>
        <dbReference type="ARBA" id="ARBA00022989"/>
    </source>
</evidence>
<evidence type="ECO:0000313" key="7">
    <source>
        <dbReference type="EMBL" id="MFC3907836.1"/>
    </source>
</evidence>